<feature type="domain" description="AMP-dependent synthetase/ligase" evidence="3">
    <location>
        <begin position="39"/>
        <end position="201"/>
    </location>
</feature>
<reference evidence="4 5" key="1">
    <citation type="journal article" date="2024" name="Nat. Commun.">
        <title>Phylogenomics reveals the evolutionary origins of lichenization in chlorophyte algae.</title>
        <authorList>
            <person name="Puginier C."/>
            <person name="Libourel C."/>
            <person name="Otte J."/>
            <person name="Skaloud P."/>
            <person name="Haon M."/>
            <person name="Grisel S."/>
            <person name="Petersen M."/>
            <person name="Berrin J.G."/>
            <person name="Delaux P.M."/>
            <person name="Dal Grande F."/>
            <person name="Keller J."/>
        </authorList>
    </citation>
    <scope>NUCLEOTIDE SEQUENCE [LARGE SCALE GENOMIC DNA]</scope>
    <source>
        <strain evidence="4 5">SAG 2145</strain>
    </source>
</reference>
<keyword evidence="5" id="KW-1185">Reference proteome</keyword>
<evidence type="ECO:0000259" key="3">
    <source>
        <dbReference type="Pfam" id="PF00501"/>
    </source>
</evidence>
<evidence type="ECO:0000313" key="4">
    <source>
        <dbReference type="EMBL" id="KAK9835899.1"/>
    </source>
</evidence>
<dbReference type="InterPro" id="IPR020845">
    <property type="entry name" value="AMP-binding_CS"/>
</dbReference>
<dbReference type="PANTHER" id="PTHR43201:SF5">
    <property type="entry name" value="MEDIUM-CHAIN ACYL-COA LIGASE ACSF2, MITOCHONDRIAL"/>
    <property type="match status" value="1"/>
</dbReference>
<proteinExistence type="inferred from homology"/>
<dbReference type="PANTHER" id="PTHR43201">
    <property type="entry name" value="ACYL-COA SYNTHETASE"/>
    <property type="match status" value="1"/>
</dbReference>
<protein>
    <recommendedName>
        <fullName evidence="3">AMP-dependent synthetase/ligase domain-containing protein</fullName>
    </recommendedName>
</protein>
<dbReference type="Pfam" id="PF00501">
    <property type="entry name" value="AMP-binding"/>
    <property type="match status" value="1"/>
</dbReference>
<comment type="caution">
    <text evidence="4">The sequence shown here is derived from an EMBL/GenBank/DDBJ whole genome shotgun (WGS) entry which is preliminary data.</text>
</comment>
<keyword evidence="2" id="KW-0436">Ligase</keyword>
<dbReference type="GO" id="GO:0006631">
    <property type="term" value="P:fatty acid metabolic process"/>
    <property type="evidence" value="ECO:0007669"/>
    <property type="project" value="TreeGrafter"/>
</dbReference>
<dbReference type="Proteomes" id="UP001438707">
    <property type="component" value="Unassembled WGS sequence"/>
</dbReference>
<dbReference type="AlphaFoldDB" id="A0AAW1RQE3"/>
<dbReference type="InterPro" id="IPR042099">
    <property type="entry name" value="ANL_N_sf"/>
</dbReference>
<dbReference type="InterPro" id="IPR000873">
    <property type="entry name" value="AMP-dep_synth/lig_dom"/>
</dbReference>
<evidence type="ECO:0000256" key="2">
    <source>
        <dbReference type="ARBA" id="ARBA00022598"/>
    </source>
</evidence>
<gene>
    <name evidence="4" type="ORF">WJX74_010548</name>
</gene>
<organism evidence="4 5">
    <name type="scientific">Apatococcus lobatus</name>
    <dbReference type="NCBI Taxonomy" id="904363"/>
    <lineage>
        <taxon>Eukaryota</taxon>
        <taxon>Viridiplantae</taxon>
        <taxon>Chlorophyta</taxon>
        <taxon>core chlorophytes</taxon>
        <taxon>Trebouxiophyceae</taxon>
        <taxon>Chlorellales</taxon>
        <taxon>Chlorellaceae</taxon>
        <taxon>Apatococcus</taxon>
    </lineage>
</organism>
<dbReference type="Gene3D" id="3.40.50.12780">
    <property type="entry name" value="N-terminal domain of ligase-like"/>
    <property type="match status" value="1"/>
</dbReference>
<name>A0AAW1RQE3_9CHLO</name>
<dbReference type="PROSITE" id="PS00455">
    <property type="entry name" value="AMP_BINDING"/>
    <property type="match status" value="1"/>
</dbReference>
<comment type="similarity">
    <text evidence="1">Belongs to the ATP-dependent AMP-binding enzyme family.</text>
</comment>
<dbReference type="SUPFAM" id="SSF56801">
    <property type="entry name" value="Acetyl-CoA synthetase-like"/>
    <property type="match status" value="1"/>
</dbReference>
<dbReference type="EMBL" id="JALJOS010000008">
    <property type="protein sequence ID" value="KAK9835899.1"/>
    <property type="molecule type" value="Genomic_DNA"/>
</dbReference>
<evidence type="ECO:0000313" key="5">
    <source>
        <dbReference type="Proteomes" id="UP001438707"/>
    </source>
</evidence>
<dbReference type="GO" id="GO:0031956">
    <property type="term" value="F:medium-chain fatty acid-CoA ligase activity"/>
    <property type="evidence" value="ECO:0007669"/>
    <property type="project" value="TreeGrafter"/>
</dbReference>
<evidence type="ECO:0000256" key="1">
    <source>
        <dbReference type="ARBA" id="ARBA00006432"/>
    </source>
</evidence>
<sequence>MANQKSLYDLMSSLSAKAPDMQGGGLSSAHGQVDIRSAQIVKLAATLAEYLSSTCGMKPADTLTIVSSNSPEMAVVFLASTFCRAIAAPISKSVREEGYSAALSEAGTKLLILLSKENQCFAVTAAEKLGSPTLVVQVDKELHLTCCHQEGPEATLSERTTLHDPPQPNDVAHLLHTSGTTSRPKGVPLRHKNLAAGIDNVVNTYALGPRPGPK</sequence>
<accession>A0AAW1RQE3</accession>